<proteinExistence type="predicted"/>
<dbReference type="Proteomes" id="UP001295469">
    <property type="component" value="Chromosome A02"/>
</dbReference>
<sequence length="42" mass="4290">MALVRSLLGAKKILGRATASTSKRAAMAAPPKGFLAVYVGES</sequence>
<evidence type="ECO:0000313" key="2">
    <source>
        <dbReference type="EMBL" id="CDY53259.1"/>
    </source>
</evidence>
<name>A0A078IV11_BRANA</name>
<organism evidence="2 3">
    <name type="scientific">Brassica napus</name>
    <name type="common">Rape</name>
    <dbReference type="NCBI Taxonomy" id="3708"/>
    <lineage>
        <taxon>Eukaryota</taxon>
        <taxon>Viridiplantae</taxon>
        <taxon>Streptophyta</taxon>
        <taxon>Embryophyta</taxon>
        <taxon>Tracheophyta</taxon>
        <taxon>Spermatophyta</taxon>
        <taxon>Magnoliopsida</taxon>
        <taxon>eudicotyledons</taxon>
        <taxon>Gunneridae</taxon>
        <taxon>Pentapetalae</taxon>
        <taxon>rosids</taxon>
        <taxon>malvids</taxon>
        <taxon>Brassicales</taxon>
        <taxon>Brassicaceae</taxon>
        <taxon>Brassiceae</taxon>
        <taxon>Brassica</taxon>
    </lineage>
</organism>
<dbReference type="Proteomes" id="UP000028999">
    <property type="component" value="Unassembled WGS sequence"/>
</dbReference>
<reference evidence="2" key="2">
    <citation type="submission" date="2014-06" db="EMBL/GenBank/DDBJ databases">
        <authorList>
            <person name="Genoscope - CEA"/>
        </authorList>
    </citation>
    <scope>NUCLEOTIDE SEQUENCE</scope>
</reference>
<gene>
    <name evidence="2" type="primary">BnaA02g03950D</name>
    <name evidence="1" type="ORF">DARMORV10_A02P04730.1</name>
    <name evidence="2" type="ORF">GSBRNA2T00010284001</name>
</gene>
<dbReference type="Gramene" id="CDY53259">
    <property type="protein sequence ID" value="CDY53259"/>
    <property type="gene ID" value="GSBRNA2T00010284001"/>
</dbReference>
<dbReference type="EMBL" id="LK033180">
    <property type="protein sequence ID" value="CDY53259.1"/>
    <property type="molecule type" value="Genomic_DNA"/>
</dbReference>
<dbReference type="AlphaFoldDB" id="A0A078IV11"/>
<dbReference type="EMBL" id="HG994356">
    <property type="protein sequence ID" value="CAF2136495.1"/>
    <property type="molecule type" value="Genomic_DNA"/>
</dbReference>
<reference evidence="2 3" key="1">
    <citation type="journal article" date="2014" name="Science">
        <title>Plant genetics. Early allopolyploid evolution in the post-Neolithic Brassica napus oilseed genome.</title>
        <authorList>
            <person name="Chalhoub B."/>
            <person name="Denoeud F."/>
            <person name="Liu S."/>
            <person name="Parkin I.A."/>
            <person name="Tang H."/>
            <person name="Wang X."/>
            <person name="Chiquet J."/>
            <person name="Belcram H."/>
            <person name="Tong C."/>
            <person name="Samans B."/>
            <person name="Correa M."/>
            <person name="Da Silva C."/>
            <person name="Just J."/>
            <person name="Falentin C."/>
            <person name="Koh C.S."/>
            <person name="Le Clainche I."/>
            <person name="Bernard M."/>
            <person name="Bento P."/>
            <person name="Noel B."/>
            <person name="Labadie K."/>
            <person name="Alberti A."/>
            <person name="Charles M."/>
            <person name="Arnaud D."/>
            <person name="Guo H."/>
            <person name="Daviaud C."/>
            <person name="Alamery S."/>
            <person name="Jabbari K."/>
            <person name="Zhao M."/>
            <person name="Edger P.P."/>
            <person name="Chelaifa H."/>
            <person name="Tack D."/>
            <person name="Lassalle G."/>
            <person name="Mestiri I."/>
            <person name="Schnel N."/>
            <person name="Le Paslier M.C."/>
            <person name="Fan G."/>
            <person name="Renault V."/>
            <person name="Bayer P.E."/>
            <person name="Golicz A.A."/>
            <person name="Manoli S."/>
            <person name="Lee T.H."/>
            <person name="Thi V.H."/>
            <person name="Chalabi S."/>
            <person name="Hu Q."/>
            <person name="Fan C."/>
            <person name="Tollenaere R."/>
            <person name="Lu Y."/>
            <person name="Battail C."/>
            <person name="Shen J."/>
            <person name="Sidebottom C.H."/>
            <person name="Wang X."/>
            <person name="Canaguier A."/>
            <person name="Chauveau A."/>
            <person name="Berard A."/>
            <person name="Deniot G."/>
            <person name="Guan M."/>
            <person name="Liu Z."/>
            <person name="Sun F."/>
            <person name="Lim Y.P."/>
            <person name="Lyons E."/>
            <person name="Town C.D."/>
            <person name="Bancroft I."/>
            <person name="Wang X."/>
            <person name="Meng J."/>
            <person name="Ma J."/>
            <person name="Pires J.C."/>
            <person name="King G.J."/>
            <person name="Brunel D."/>
            <person name="Delourme R."/>
            <person name="Renard M."/>
            <person name="Aury J.M."/>
            <person name="Adams K.L."/>
            <person name="Batley J."/>
            <person name="Snowdon R.J."/>
            <person name="Tost J."/>
            <person name="Edwards D."/>
            <person name="Zhou Y."/>
            <person name="Hua W."/>
            <person name="Sharpe A.G."/>
            <person name="Paterson A.H."/>
            <person name="Guan C."/>
            <person name="Wincker P."/>
        </authorList>
    </citation>
    <scope>NUCLEOTIDE SEQUENCE [LARGE SCALE GENOMIC DNA]</scope>
    <source>
        <strain evidence="3">cv. Darmor-bzh</strain>
    </source>
</reference>
<evidence type="ECO:0000313" key="1">
    <source>
        <dbReference type="EMBL" id="CAF2136495.1"/>
    </source>
</evidence>
<evidence type="ECO:0000313" key="3">
    <source>
        <dbReference type="Proteomes" id="UP000028999"/>
    </source>
</evidence>
<reference evidence="1" key="3">
    <citation type="submission" date="2021-01" db="EMBL/GenBank/DDBJ databases">
        <authorList>
            <consortium name="Genoscope - CEA"/>
            <person name="William W."/>
        </authorList>
    </citation>
    <scope>NUCLEOTIDE SEQUENCE</scope>
</reference>
<dbReference type="PaxDb" id="3708-A0A078IV11"/>
<keyword evidence="3" id="KW-1185">Reference proteome</keyword>
<accession>A0A078IV11</accession>
<protein>
    <submittedName>
        <fullName evidence="1">(rape) hypothetical protein</fullName>
    </submittedName>
    <submittedName>
        <fullName evidence="2">BnaA02g03950D protein</fullName>
    </submittedName>
</protein>